<keyword evidence="5" id="KW-1003">Cell membrane</keyword>
<evidence type="ECO:0000313" key="12">
    <source>
        <dbReference type="Proteomes" id="UP000064844"/>
    </source>
</evidence>
<dbReference type="InterPro" id="IPR051327">
    <property type="entry name" value="MATE_MepA_subfamily"/>
</dbReference>
<dbReference type="PANTHER" id="PTHR43823">
    <property type="entry name" value="SPORULATION PROTEIN YKVU"/>
    <property type="match status" value="1"/>
</dbReference>
<feature type="transmembrane region" description="Helical" evidence="10">
    <location>
        <begin position="484"/>
        <end position="502"/>
    </location>
</feature>
<dbReference type="InterPro" id="IPR002528">
    <property type="entry name" value="MATE_fam"/>
</dbReference>
<evidence type="ECO:0000256" key="7">
    <source>
        <dbReference type="ARBA" id="ARBA00022989"/>
    </source>
</evidence>
<dbReference type="GO" id="GO:0042910">
    <property type="term" value="F:xenobiotic transmembrane transporter activity"/>
    <property type="evidence" value="ECO:0007669"/>
    <property type="project" value="InterPro"/>
</dbReference>
<gene>
    <name evidence="11" type="ORF">IB211_01649c</name>
</gene>
<feature type="transmembrane region" description="Helical" evidence="10">
    <location>
        <begin position="71"/>
        <end position="92"/>
    </location>
</feature>
<protein>
    <recommendedName>
        <fullName evidence="3">Multidrug export protein MepA</fullName>
    </recommendedName>
</protein>
<dbReference type="GO" id="GO:0046677">
    <property type="term" value="P:response to antibiotic"/>
    <property type="evidence" value="ECO:0007669"/>
    <property type="project" value="UniProtKB-KW"/>
</dbReference>
<evidence type="ECO:0000313" key="11">
    <source>
        <dbReference type="EMBL" id="ALP94040.1"/>
    </source>
</evidence>
<dbReference type="NCBIfam" id="TIGR00797">
    <property type="entry name" value="matE"/>
    <property type="match status" value="1"/>
</dbReference>
<dbReference type="PANTHER" id="PTHR43823:SF3">
    <property type="entry name" value="MULTIDRUG EXPORT PROTEIN MEPA"/>
    <property type="match status" value="1"/>
</dbReference>
<feature type="transmembrane region" description="Helical" evidence="10">
    <location>
        <begin position="294"/>
        <end position="318"/>
    </location>
</feature>
<dbReference type="AlphaFoldDB" id="A0A0S2W3T0"/>
<dbReference type="PATRIC" id="fig|1297617.4.peg.1690"/>
<dbReference type="GO" id="GO:0015297">
    <property type="term" value="F:antiporter activity"/>
    <property type="evidence" value="ECO:0007669"/>
    <property type="project" value="InterPro"/>
</dbReference>
<name>A0A0S2W3T0_9FIRM</name>
<keyword evidence="9" id="KW-0046">Antibiotic resistance</keyword>
<evidence type="ECO:0000256" key="9">
    <source>
        <dbReference type="ARBA" id="ARBA00023251"/>
    </source>
</evidence>
<reference evidence="12" key="2">
    <citation type="submission" date="2015-04" db="EMBL/GenBank/DDBJ databases">
        <title>A butyrogenic pathway from the amino acid lysine in a human gut commensal.</title>
        <authorList>
            <person name="de Vos W.M."/>
            <person name="Bui N.T.P."/>
            <person name="Plugge C.M."/>
            <person name="Ritari J."/>
        </authorList>
    </citation>
    <scope>NUCLEOTIDE SEQUENCE [LARGE SCALE GENOMIC DNA]</scope>
    <source>
        <strain evidence="12">AF211</strain>
    </source>
</reference>
<comment type="similarity">
    <text evidence="2">Belongs to the multi antimicrobial extrusion (MATE) (TC 2.A.66.1) family. MepA subfamily.</text>
</comment>
<dbReference type="InterPro" id="IPR048279">
    <property type="entry name" value="MdtK-like"/>
</dbReference>
<proteinExistence type="inferred from homology"/>
<accession>A0A0S2W3T0</accession>
<evidence type="ECO:0000256" key="1">
    <source>
        <dbReference type="ARBA" id="ARBA00004651"/>
    </source>
</evidence>
<evidence type="ECO:0000256" key="3">
    <source>
        <dbReference type="ARBA" id="ARBA00022106"/>
    </source>
</evidence>
<feature type="transmembrane region" description="Helical" evidence="10">
    <location>
        <begin position="151"/>
        <end position="174"/>
    </location>
</feature>
<keyword evidence="8 10" id="KW-0472">Membrane</keyword>
<dbReference type="GO" id="GO:0005886">
    <property type="term" value="C:plasma membrane"/>
    <property type="evidence" value="ECO:0007669"/>
    <property type="project" value="UniProtKB-SubCell"/>
</dbReference>
<evidence type="ECO:0000256" key="6">
    <source>
        <dbReference type="ARBA" id="ARBA00022692"/>
    </source>
</evidence>
<dbReference type="InterPro" id="IPR045070">
    <property type="entry name" value="MATE_MepA-like"/>
</dbReference>
<evidence type="ECO:0000256" key="4">
    <source>
        <dbReference type="ARBA" id="ARBA00022448"/>
    </source>
</evidence>
<dbReference type="PIRSF" id="PIRSF006603">
    <property type="entry name" value="DinF"/>
    <property type="match status" value="1"/>
</dbReference>
<keyword evidence="6 10" id="KW-0812">Transmembrane</keyword>
<organism evidence="11 12">
    <name type="scientific">Intestinimonas butyriciproducens</name>
    <dbReference type="NCBI Taxonomy" id="1297617"/>
    <lineage>
        <taxon>Bacteria</taxon>
        <taxon>Bacillati</taxon>
        <taxon>Bacillota</taxon>
        <taxon>Clostridia</taxon>
        <taxon>Eubacteriales</taxon>
        <taxon>Intestinimonas</taxon>
    </lineage>
</organism>
<feature type="transmembrane region" description="Helical" evidence="10">
    <location>
        <begin position="253"/>
        <end position="273"/>
    </location>
</feature>
<sequence>MVSERTLCTAEFPSVLSYVTWCKREPDVLKPETILLLKRGCGIMAHSEYDLGEKKFLQHVNDLGRDDIKQLVLRVALPSMLAQFVSVLYSIVDRMYIGNIPEIGDTALAGVGICGPIVNLVGAFAFLVGVGGAPLMSIKLGEGDREGAQRILSNCFLMLAALSALLTALALVWRERLLMWFGASALTFPYAKDYITIYLLGTVFALMSSGLNQFIVCQGFANTGMHSVLLGAVLNIILDPIFIFSLGMGVKGAALATVLSQMASCTYVLLFLFGQRPPIRITFGGYQLKVVRSVLTVGFTSFLIIAIDNGMIIAMNAVLQRYGGPGQGDILITCCTIMQSFMLMVTMPLGGITGGTQSILGFNYGARRPDRVLKAQKYIILLCVSFTALLFLFAQLAPHLFVLIFTREPEYVALASRAIRIYTLGIIPLGIQYEIVDGFTGMGVVQAALPLSFWRKLIYFVSLFALPAAFGAEAVFFTGPISDFGGALVSVVVYLLTIRKILNKRSPAEPLPEV</sequence>
<evidence type="ECO:0000256" key="10">
    <source>
        <dbReference type="SAM" id="Phobius"/>
    </source>
</evidence>
<dbReference type="EMBL" id="CP011307">
    <property type="protein sequence ID" value="ALP94040.1"/>
    <property type="molecule type" value="Genomic_DNA"/>
</dbReference>
<evidence type="ECO:0000256" key="8">
    <source>
        <dbReference type="ARBA" id="ARBA00023136"/>
    </source>
</evidence>
<keyword evidence="4" id="KW-0813">Transport</keyword>
<evidence type="ECO:0000256" key="2">
    <source>
        <dbReference type="ARBA" id="ARBA00008417"/>
    </source>
</evidence>
<reference evidence="11 12" key="1">
    <citation type="journal article" date="2015" name="Nat. Commun.">
        <title>Production of butyrate from lysine and the Amadori product fructoselysine by a human gut commensal.</title>
        <authorList>
            <person name="Bui T.P."/>
            <person name="Ritari J."/>
            <person name="Boeren S."/>
            <person name="de Waard P."/>
            <person name="Plugge C.M."/>
            <person name="de Vos W.M."/>
        </authorList>
    </citation>
    <scope>NUCLEOTIDE SEQUENCE [LARGE SCALE GENOMIC DNA]</scope>
    <source>
        <strain evidence="11 12">AF211</strain>
    </source>
</reference>
<dbReference type="STRING" id="1297617.IB211_01649c"/>
<keyword evidence="7 10" id="KW-1133">Transmembrane helix</keyword>
<evidence type="ECO:0000256" key="5">
    <source>
        <dbReference type="ARBA" id="ARBA00022475"/>
    </source>
</evidence>
<feature type="transmembrane region" description="Helical" evidence="10">
    <location>
        <begin position="194"/>
        <end position="216"/>
    </location>
</feature>
<dbReference type="KEGG" id="ibu:IB211_01649c"/>
<comment type="subcellular location">
    <subcellularLocation>
        <location evidence="1">Cell membrane</location>
        <topology evidence="1">Multi-pass membrane protein</topology>
    </subcellularLocation>
</comment>
<dbReference type="Proteomes" id="UP000064844">
    <property type="component" value="Chromosome"/>
</dbReference>
<dbReference type="Pfam" id="PF01554">
    <property type="entry name" value="MatE"/>
    <property type="match status" value="2"/>
</dbReference>
<feature type="transmembrane region" description="Helical" evidence="10">
    <location>
        <begin position="107"/>
        <end position="130"/>
    </location>
</feature>
<dbReference type="CDD" id="cd13143">
    <property type="entry name" value="MATE_MepA_like"/>
    <property type="match status" value="1"/>
</dbReference>
<dbReference type="eggNOG" id="COG0534">
    <property type="taxonomic scope" value="Bacteria"/>
</dbReference>
<feature type="transmembrane region" description="Helical" evidence="10">
    <location>
        <begin position="378"/>
        <end position="401"/>
    </location>
</feature>
<keyword evidence="12" id="KW-1185">Reference proteome</keyword>
<feature type="transmembrane region" description="Helical" evidence="10">
    <location>
        <begin position="228"/>
        <end position="247"/>
    </location>
</feature>